<evidence type="ECO:0000313" key="1">
    <source>
        <dbReference type="EMBL" id="RDX69919.1"/>
    </source>
</evidence>
<dbReference type="AlphaFoldDB" id="A0A371EVD0"/>
<feature type="non-terminal residue" evidence="1">
    <location>
        <position position="1"/>
    </location>
</feature>
<comment type="caution">
    <text evidence="1">The sequence shown here is derived from an EMBL/GenBank/DDBJ whole genome shotgun (WGS) entry which is preliminary data.</text>
</comment>
<feature type="non-terminal residue" evidence="1">
    <location>
        <position position="157"/>
    </location>
</feature>
<evidence type="ECO:0000313" key="2">
    <source>
        <dbReference type="Proteomes" id="UP000257109"/>
    </source>
</evidence>
<reference evidence="1" key="1">
    <citation type="submission" date="2018-05" db="EMBL/GenBank/DDBJ databases">
        <title>Draft genome of Mucuna pruriens seed.</title>
        <authorList>
            <person name="Nnadi N.E."/>
            <person name="Vos R."/>
            <person name="Hasami M.H."/>
            <person name="Devisetty U.K."/>
            <person name="Aguiy J.C."/>
        </authorList>
    </citation>
    <scope>NUCLEOTIDE SEQUENCE [LARGE SCALE GENOMIC DNA]</scope>
    <source>
        <strain evidence="1">JCA_2017</strain>
    </source>
</reference>
<name>A0A371EVD0_MUCPR</name>
<gene>
    <name evidence="1" type="ORF">CR513_50907</name>
</gene>
<protein>
    <submittedName>
        <fullName evidence="1">Uncharacterized protein</fullName>
    </submittedName>
</protein>
<keyword evidence="2" id="KW-1185">Reference proteome</keyword>
<organism evidence="1 2">
    <name type="scientific">Mucuna pruriens</name>
    <name type="common">Velvet bean</name>
    <name type="synonym">Dolichos pruriens</name>
    <dbReference type="NCBI Taxonomy" id="157652"/>
    <lineage>
        <taxon>Eukaryota</taxon>
        <taxon>Viridiplantae</taxon>
        <taxon>Streptophyta</taxon>
        <taxon>Embryophyta</taxon>
        <taxon>Tracheophyta</taxon>
        <taxon>Spermatophyta</taxon>
        <taxon>Magnoliopsida</taxon>
        <taxon>eudicotyledons</taxon>
        <taxon>Gunneridae</taxon>
        <taxon>Pentapetalae</taxon>
        <taxon>rosids</taxon>
        <taxon>fabids</taxon>
        <taxon>Fabales</taxon>
        <taxon>Fabaceae</taxon>
        <taxon>Papilionoideae</taxon>
        <taxon>50 kb inversion clade</taxon>
        <taxon>NPAAA clade</taxon>
        <taxon>indigoferoid/millettioid clade</taxon>
        <taxon>Phaseoleae</taxon>
        <taxon>Mucuna</taxon>
    </lineage>
</organism>
<accession>A0A371EVD0</accession>
<sequence>MFETVFRDLDITFPFNGFEVKPCRHFEWCATACGWSRPPQSFHTTMWSVWGKRPGRSLTDVPKSYLFNAYYASYKGFKGGFCKVRVKDGVPLGAFVVTGQEFLLYGRQPNKFNGWAHENMSTSDLANLDDLYKLHQGLNCWEVVKICFLCTPVQDLA</sequence>
<dbReference type="Proteomes" id="UP000257109">
    <property type="component" value="Unassembled WGS sequence"/>
</dbReference>
<dbReference type="EMBL" id="QJKJ01011915">
    <property type="protein sequence ID" value="RDX69919.1"/>
    <property type="molecule type" value="Genomic_DNA"/>
</dbReference>
<proteinExistence type="predicted"/>